<name>A0A157KBI4_9BORD</name>
<gene>
    <name evidence="5" type="primary">hspA_2</name>
    <name evidence="5" type="ORF">SAMEA1982600_00272</name>
</gene>
<evidence type="ECO:0000256" key="1">
    <source>
        <dbReference type="ARBA" id="ARBA00023016"/>
    </source>
</evidence>
<dbReference type="PANTHER" id="PTHR46733">
    <property type="entry name" value="26.5 KDA HEAT SHOCK PROTEIN, MITOCHONDRIAL"/>
    <property type="match status" value="1"/>
</dbReference>
<dbReference type="GO" id="GO:0009408">
    <property type="term" value="P:response to heat"/>
    <property type="evidence" value="ECO:0007669"/>
    <property type="project" value="InterPro"/>
</dbReference>
<dbReference type="Proteomes" id="UP000077037">
    <property type="component" value="Unassembled WGS sequence"/>
</dbReference>
<dbReference type="PROSITE" id="PS01031">
    <property type="entry name" value="SHSP"/>
    <property type="match status" value="1"/>
</dbReference>
<evidence type="ECO:0000256" key="3">
    <source>
        <dbReference type="RuleBase" id="RU003616"/>
    </source>
</evidence>
<sequence>MTTESPVAVRGGNRTEARVTTFVPPVDIIEDAKGITLIADLPGVSKEQLQIHVQAERLVIEAEARIDVPADVQAFHTEVEQPRYRRAFNLSAELDTAAIEATLKDGVLTLRIPRSQAAQPRRVEVQLG</sequence>
<accession>A0A157KBI4</accession>
<comment type="similarity">
    <text evidence="2 3">Belongs to the small heat shock protein (HSP20) family.</text>
</comment>
<dbReference type="OrthoDB" id="9788892at2"/>
<dbReference type="EMBL" id="FKBS01000006">
    <property type="protein sequence ID" value="SAH81720.1"/>
    <property type="molecule type" value="Genomic_DNA"/>
</dbReference>
<dbReference type="Pfam" id="PF00011">
    <property type="entry name" value="HSP20"/>
    <property type="match status" value="1"/>
</dbReference>
<reference evidence="5 6" key="1">
    <citation type="submission" date="2016-03" db="EMBL/GenBank/DDBJ databases">
        <authorList>
            <consortium name="Pathogen Informatics"/>
        </authorList>
    </citation>
    <scope>NUCLEOTIDE SEQUENCE [LARGE SCALE GENOMIC DNA]</scope>
    <source>
        <strain evidence="5 6">NCTC13364</strain>
    </source>
</reference>
<dbReference type="AlphaFoldDB" id="A0A157KBI4"/>
<feature type="domain" description="SHSP" evidence="4">
    <location>
        <begin position="17"/>
        <end position="128"/>
    </location>
</feature>
<dbReference type="Gene3D" id="2.60.40.790">
    <property type="match status" value="1"/>
</dbReference>
<proteinExistence type="inferred from homology"/>
<dbReference type="CDD" id="cd06464">
    <property type="entry name" value="ACD_sHsps-like"/>
    <property type="match status" value="1"/>
</dbReference>
<dbReference type="InterPro" id="IPR044587">
    <property type="entry name" value="HSP21-like"/>
</dbReference>
<organism evidence="5 6">
    <name type="scientific">Bordetella ansorpii</name>
    <dbReference type="NCBI Taxonomy" id="288768"/>
    <lineage>
        <taxon>Bacteria</taxon>
        <taxon>Pseudomonadati</taxon>
        <taxon>Pseudomonadota</taxon>
        <taxon>Betaproteobacteria</taxon>
        <taxon>Burkholderiales</taxon>
        <taxon>Alcaligenaceae</taxon>
        <taxon>Bordetella</taxon>
    </lineage>
</organism>
<protein>
    <submittedName>
        <fullName evidence="5">Spore protein SP21</fullName>
    </submittedName>
</protein>
<dbReference type="InterPro" id="IPR008978">
    <property type="entry name" value="HSP20-like_chaperone"/>
</dbReference>
<evidence type="ECO:0000259" key="4">
    <source>
        <dbReference type="PROSITE" id="PS01031"/>
    </source>
</evidence>
<keyword evidence="1" id="KW-0346">Stress response</keyword>
<evidence type="ECO:0000313" key="6">
    <source>
        <dbReference type="Proteomes" id="UP000077037"/>
    </source>
</evidence>
<evidence type="ECO:0000256" key="2">
    <source>
        <dbReference type="PROSITE-ProRule" id="PRU00285"/>
    </source>
</evidence>
<dbReference type="SUPFAM" id="SSF49764">
    <property type="entry name" value="HSP20-like chaperones"/>
    <property type="match status" value="1"/>
</dbReference>
<dbReference type="PANTHER" id="PTHR46733:SF4">
    <property type="entry name" value="HEAT SHOCK PROTEIN 21, CHLOROPLASTIC"/>
    <property type="match status" value="1"/>
</dbReference>
<evidence type="ECO:0000313" key="5">
    <source>
        <dbReference type="EMBL" id="SAH81720.1"/>
    </source>
</evidence>
<dbReference type="InterPro" id="IPR002068">
    <property type="entry name" value="A-crystallin/Hsp20_dom"/>
</dbReference>
<dbReference type="RefSeq" id="WP_066406743.1">
    <property type="nucleotide sequence ID" value="NZ_FKBS01000006.1"/>
</dbReference>